<evidence type="ECO:0000259" key="1">
    <source>
        <dbReference type="PROSITE" id="PS50801"/>
    </source>
</evidence>
<proteinExistence type="predicted"/>
<accession>A0A836CJZ2</accession>
<dbReference type="OrthoDB" id="288203at2759"/>
<dbReference type="InterPro" id="IPR002645">
    <property type="entry name" value="STAS_dom"/>
</dbReference>
<sequence length="116" mass="12744">MQPACEEGTCVKVYKVNGFLYFGAVDSFMAAFEPEKDPAEVILKLCSAQLCDFSAMQAVSHVSKQYAQAGKKFSVTEIATRDMRSIYKMSSMLEPGLLELLPEMPSGDCAGPDLRF</sequence>
<dbReference type="AlphaFoldDB" id="A0A836CJZ2"/>
<protein>
    <recommendedName>
        <fullName evidence="1">STAS domain-containing protein</fullName>
    </recommendedName>
</protein>
<dbReference type="InterPro" id="IPR036513">
    <property type="entry name" value="STAS_dom_sf"/>
</dbReference>
<dbReference type="EMBL" id="JAFCMP010000078">
    <property type="protein sequence ID" value="KAG5188093.1"/>
    <property type="molecule type" value="Genomic_DNA"/>
</dbReference>
<evidence type="ECO:0000313" key="3">
    <source>
        <dbReference type="Proteomes" id="UP000664859"/>
    </source>
</evidence>
<dbReference type="PROSITE" id="PS50801">
    <property type="entry name" value="STAS"/>
    <property type="match status" value="1"/>
</dbReference>
<dbReference type="Gene3D" id="3.30.750.24">
    <property type="entry name" value="STAS domain"/>
    <property type="match status" value="1"/>
</dbReference>
<gene>
    <name evidence="2" type="ORF">JKP88DRAFT_234803</name>
</gene>
<dbReference type="Proteomes" id="UP000664859">
    <property type="component" value="Unassembled WGS sequence"/>
</dbReference>
<name>A0A836CJZ2_9STRA</name>
<dbReference type="SUPFAM" id="SSF52091">
    <property type="entry name" value="SpoIIaa-like"/>
    <property type="match status" value="1"/>
</dbReference>
<comment type="caution">
    <text evidence="2">The sequence shown here is derived from an EMBL/GenBank/DDBJ whole genome shotgun (WGS) entry which is preliminary data.</text>
</comment>
<keyword evidence="3" id="KW-1185">Reference proteome</keyword>
<evidence type="ECO:0000313" key="2">
    <source>
        <dbReference type="EMBL" id="KAG5188093.1"/>
    </source>
</evidence>
<feature type="domain" description="STAS" evidence="1">
    <location>
        <begin position="1"/>
        <end position="114"/>
    </location>
</feature>
<organism evidence="2 3">
    <name type="scientific">Tribonema minus</name>
    <dbReference type="NCBI Taxonomy" id="303371"/>
    <lineage>
        <taxon>Eukaryota</taxon>
        <taxon>Sar</taxon>
        <taxon>Stramenopiles</taxon>
        <taxon>Ochrophyta</taxon>
        <taxon>PX clade</taxon>
        <taxon>Xanthophyceae</taxon>
        <taxon>Tribonematales</taxon>
        <taxon>Tribonemataceae</taxon>
        <taxon>Tribonema</taxon>
    </lineage>
</organism>
<dbReference type="CDD" id="cd07042">
    <property type="entry name" value="STAS_SulP_like_sulfate_transporter"/>
    <property type="match status" value="1"/>
</dbReference>
<reference evidence="2" key="1">
    <citation type="submission" date="2021-02" db="EMBL/GenBank/DDBJ databases">
        <title>First Annotated Genome of the Yellow-green Alga Tribonema minus.</title>
        <authorList>
            <person name="Mahan K.M."/>
        </authorList>
    </citation>
    <scope>NUCLEOTIDE SEQUENCE</scope>
    <source>
        <strain evidence="2">UTEX B ZZ1240</strain>
    </source>
</reference>